<reference evidence="2" key="1">
    <citation type="journal article" date="2016" name="Sci. Rep.">
        <title>Molecular characterization of firefly nuptial gifts: a multi-omics approach sheds light on postcopulatory sexual selection.</title>
        <authorList>
            <person name="Al-Wathiqui N."/>
            <person name="Fallon T.R."/>
            <person name="South A."/>
            <person name="Weng J.K."/>
            <person name="Lewis S.M."/>
        </authorList>
    </citation>
    <scope>NUCLEOTIDE SEQUENCE</scope>
</reference>
<accession>A0A1Y1MPJ4</accession>
<protein>
    <submittedName>
        <fullName evidence="2">Uncharacterized protein</fullName>
    </submittedName>
</protein>
<proteinExistence type="predicted"/>
<organism evidence="2">
    <name type="scientific">Photinus pyralis</name>
    <name type="common">Common eastern firefly</name>
    <name type="synonym">Lampyris pyralis</name>
    <dbReference type="NCBI Taxonomy" id="7054"/>
    <lineage>
        <taxon>Eukaryota</taxon>
        <taxon>Metazoa</taxon>
        <taxon>Ecdysozoa</taxon>
        <taxon>Arthropoda</taxon>
        <taxon>Hexapoda</taxon>
        <taxon>Insecta</taxon>
        <taxon>Pterygota</taxon>
        <taxon>Neoptera</taxon>
        <taxon>Endopterygota</taxon>
        <taxon>Coleoptera</taxon>
        <taxon>Polyphaga</taxon>
        <taxon>Elateriformia</taxon>
        <taxon>Elateroidea</taxon>
        <taxon>Lampyridae</taxon>
        <taxon>Lampyrinae</taxon>
        <taxon>Photinus</taxon>
    </lineage>
</organism>
<dbReference type="EMBL" id="GEZM01025066">
    <property type="protein sequence ID" value="JAV87604.1"/>
    <property type="molecule type" value="Transcribed_RNA"/>
</dbReference>
<evidence type="ECO:0000313" key="2">
    <source>
        <dbReference type="EMBL" id="JAV87604.1"/>
    </source>
</evidence>
<dbReference type="AlphaFoldDB" id="A0A1Y1MPJ4"/>
<name>A0A1Y1MPJ4_PHOPY</name>
<evidence type="ECO:0000256" key="1">
    <source>
        <dbReference type="SAM" id="MobiDB-lite"/>
    </source>
</evidence>
<sequence>MIISEEQDLATLRLVQESDLQRLIPVTGPRVKFRCHLEEWRQRLKAATSTFNVEPETFSEGDILDISQKILEATGYNNENTLPLDFYQGEEFIEDQATQEAKKQRIEGTTHRTDFGSTSQGSSCLTDYNKTYVETVLSKSVEGKALIQSGKTGKLNDKQKRLLGKILITDILTANPDKRLTETEYTQLGLAINSLFPKEPVALYYSVSLDHTAYSTKRLARGILLQAWNTRRRQLRQLGEVKYTPRKKSTSSANSSPFDSPIGTPLVLHEDIDEVEDEKLKTLRSTIEPWSVVEAAWRDTTATRLKKLEKGNTTLDEYFTEYPALKQPLGFRLLCDDFSFTFPNKDNSLTSSLLIMRDQLIRIATDKATNTRDKDLKDTVRAYLEKITDDKLDSKSEIALILLPYILSLQPSRKKSGTLAWKPSRSEVRDGFITHVTCAGDVRSTIQERKNKLTRLGRTFQPLIIVVGESIVTYSVCHVIINDTIYQLPTLLKAVDTAFQIFHATGAKYPSESEDVWLVVQRLLYSIETKFDRLNQTVSSLLAEFNLLQ</sequence>
<feature type="region of interest" description="Disordered" evidence="1">
    <location>
        <begin position="241"/>
        <end position="261"/>
    </location>
</feature>